<gene>
    <name evidence="5" type="ORF">K491DRAFT_773282</name>
</gene>
<keyword evidence="6" id="KW-1185">Reference proteome</keyword>
<dbReference type="PANTHER" id="PTHR47447">
    <property type="entry name" value="OS03G0856100 PROTEIN"/>
    <property type="match status" value="1"/>
</dbReference>
<evidence type="ECO:0000313" key="5">
    <source>
        <dbReference type="EMBL" id="KAF2662144.1"/>
    </source>
</evidence>
<dbReference type="EMBL" id="MU004290">
    <property type="protein sequence ID" value="KAF2662144.1"/>
    <property type="molecule type" value="Genomic_DNA"/>
</dbReference>
<dbReference type="NCBIfam" id="TIGR00756">
    <property type="entry name" value="PPR"/>
    <property type="match status" value="1"/>
</dbReference>
<keyword evidence="2" id="KW-0677">Repeat</keyword>
<dbReference type="AlphaFoldDB" id="A0A6A6TU43"/>
<comment type="function">
    <text evidence="3">Regulates mitochondrial small subunit maturation by controlling 15S rRNA 5'-end processing. Localizes to the 5' precursor of the 15S rRNA in a position that is subsequently occupied by mS47 in the mature yeast mtSSU. Uses structure and sequence-specific RNA recognition, binding to a single-stranded region of the precursor and specifically recognizing bases -6 to -1. The exchange of Ccm1 for mS47 is coupled to the irreversible removal of precursor rRNA that is accompanied by conformational changes of the mitoribosomal proteins uS5m and mS26. These conformational changes signal completion of 5'-end rRNA processing through protection of the mature 5'-end of the 15S rRNA and stabilization of mS47. The removal of the 5' precursor together with the dissociation of Ccm1 may be catalyzed by the 5'-3' exoribonuclease Pet127. Involved in the specific removal of group I introns in mitochondrial encoded transcripts.</text>
</comment>
<organism evidence="5 6">
    <name type="scientific">Lophiostoma macrostomum CBS 122681</name>
    <dbReference type="NCBI Taxonomy" id="1314788"/>
    <lineage>
        <taxon>Eukaryota</taxon>
        <taxon>Fungi</taxon>
        <taxon>Dikarya</taxon>
        <taxon>Ascomycota</taxon>
        <taxon>Pezizomycotina</taxon>
        <taxon>Dothideomycetes</taxon>
        <taxon>Pleosporomycetidae</taxon>
        <taxon>Pleosporales</taxon>
        <taxon>Lophiostomataceae</taxon>
        <taxon>Lophiostoma</taxon>
    </lineage>
</organism>
<dbReference type="PANTHER" id="PTHR47447:SF17">
    <property type="entry name" value="OS12G0638900 PROTEIN"/>
    <property type="match status" value="1"/>
</dbReference>
<comment type="similarity">
    <text evidence="1">Belongs to the CCM1 family.</text>
</comment>
<evidence type="ECO:0000256" key="2">
    <source>
        <dbReference type="ARBA" id="ARBA00022737"/>
    </source>
</evidence>
<evidence type="ECO:0008006" key="7">
    <source>
        <dbReference type="Google" id="ProtNLM"/>
    </source>
</evidence>
<name>A0A6A6TU43_9PLEO</name>
<dbReference type="InterPro" id="IPR011990">
    <property type="entry name" value="TPR-like_helical_dom_sf"/>
</dbReference>
<evidence type="ECO:0000256" key="3">
    <source>
        <dbReference type="ARBA" id="ARBA00044493"/>
    </source>
</evidence>
<dbReference type="Proteomes" id="UP000799324">
    <property type="component" value="Unassembled WGS sequence"/>
</dbReference>
<evidence type="ECO:0000313" key="6">
    <source>
        <dbReference type="Proteomes" id="UP000799324"/>
    </source>
</evidence>
<protein>
    <recommendedName>
        <fullName evidence="7">Pentatricopeptide repeat protein</fullName>
    </recommendedName>
</protein>
<sequence>MSLLRTLDRTTCTSAISTPASRPILAFLCPLLYSEFSKRGFARNSVARRPRVPAPSADLMDSFFIQALVRAGSCQEHRRNMSASRRILPFPTKHHKTRRRHSVTLERKELKSTKSEGGPFKRVRQFAKGELQALVDYYGIKIDSEPEPEPELLDDGPLIWNVGDDHQPWPVKEPIQTVIIEKLEELIRDESSSHAEIYTCYRLLPTPRIVYLRSKTIRAMLHHLSIVERPNQRSMHRFLSILDDLKTAHIHVTRSEWTTAIYFAARSLGKVSADELQSALYVWRDMEKRADIQGGFVTLNVLFDAAVKAGKYTLAETFIKEMHARKLKFHRHFRISLLYYYGVMGSGDAIRRTYQELVEAGDVVDTVVMNAVIASLIRAGEPTAGEHVFERMKRLHAAKSNPSPMPHDWRERRLLGLKLTHESGKLDKDTEQYEDLQDSAPMAPDSRTYGLLIRHQAATAGNIDRVTELLEEMARDSVPIDGTIFIVILYGFNSFGGVRYSSWTRDKLERVWSEYLASVQDGLERTYFSPMSVIVGLKAFRRCTNPERTLRAWEEVQQIWKPKPDESEKVLTALRRLVPKHPFFNGNM</sequence>
<reference evidence="5" key="1">
    <citation type="journal article" date="2020" name="Stud. Mycol.">
        <title>101 Dothideomycetes genomes: a test case for predicting lifestyles and emergence of pathogens.</title>
        <authorList>
            <person name="Haridas S."/>
            <person name="Albert R."/>
            <person name="Binder M."/>
            <person name="Bloem J."/>
            <person name="Labutti K."/>
            <person name="Salamov A."/>
            <person name="Andreopoulos B."/>
            <person name="Baker S."/>
            <person name="Barry K."/>
            <person name="Bills G."/>
            <person name="Bluhm B."/>
            <person name="Cannon C."/>
            <person name="Castanera R."/>
            <person name="Culley D."/>
            <person name="Daum C."/>
            <person name="Ezra D."/>
            <person name="Gonzalez J."/>
            <person name="Henrissat B."/>
            <person name="Kuo A."/>
            <person name="Liang C."/>
            <person name="Lipzen A."/>
            <person name="Lutzoni F."/>
            <person name="Magnuson J."/>
            <person name="Mondo S."/>
            <person name="Nolan M."/>
            <person name="Ohm R."/>
            <person name="Pangilinan J."/>
            <person name="Park H.-J."/>
            <person name="Ramirez L."/>
            <person name="Alfaro M."/>
            <person name="Sun H."/>
            <person name="Tritt A."/>
            <person name="Yoshinaga Y."/>
            <person name="Zwiers L.-H."/>
            <person name="Turgeon B."/>
            <person name="Goodwin S."/>
            <person name="Spatafora J."/>
            <person name="Crous P."/>
            <person name="Grigoriev I."/>
        </authorList>
    </citation>
    <scope>NUCLEOTIDE SEQUENCE</scope>
    <source>
        <strain evidence="5">CBS 122681</strain>
    </source>
</reference>
<comment type="subunit">
    <text evidence="4">Binds to mitochondrial small subunit 15S rRNA.</text>
</comment>
<evidence type="ECO:0000256" key="4">
    <source>
        <dbReference type="ARBA" id="ARBA00044511"/>
    </source>
</evidence>
<dbReference type="Gene3D" id="1.25.40.10">
    <property type="entry name" value="Tetratricopeptide repeat domain"/>
    <property type="match status" value="2"/>
</dbReference>
<proteinExistence type="inferred from homology"/>
<accession>A0A6A6TU43</accession>
<dbReference type="OrthoDB" id="1908178at2759"/>
<dbReference type="InterPro" id="IPR002885">
    <property type="entry name" value="PPR_rpt"/>
</dbReference>
<evidence type="ECO:0000256" key="1">
    <source>
        <dbReference type="ARBA" id="ARBA00006192"/>
    </source>
</evidence>
<dbReference type="Pfam" id="PF01535">
    <property type="entry name" value="PPR"/>
    <property type="match status" value="2"/>
</dbReference>